<dbReference type="AlphaFoldDB" id="A0A258D5Q4"/>
<name>A0A258D5Q4_CAUVI</name>
<sequence length="119" mass="13003">MRRGDIWTVSGGKDYASKPRPVVIVQDDNFETTDSVTVCGLTTDQSEAPLFRLAVEPNVGNGLRVTSRMMIDKITTVPKSKVGERIGRLDAEDVVRMNRAMMVFLGLASSPQQSSRSAS</sequence>
<protein>
    <submittedName>
        <fullName evidence="1">Growth inhibitor PemK</fullName>
    </submittedName>
</protein>
<accession>A0A258D5Q4</accession>
<dbReference type="GO" id="GO:0003677">
    <property type="term" value="F:DNA binding"/>
    <property type="evidence" value="ECO:0007669"/>
    <property type="project" value="InterPro"/>
</dbReference>
<dbReference type="Gene3D" id="2.30.30.110">
    <property type="match status" value="1"/>
</dbReference>
<dbReference type="PANTHER" id="PTHR33988:SF1">
    <property type="entry name" value="ENDORIBONUCLEASE MAZF7-RELATED"/>
    <property type="match status" value="1"/>
</dbReference>
<organism evidence="1 2">
    <name type="scientific">Caulobacter vibrioides</name>
    <name type="common">Caulobacter crescentus</name>
    <dbReference type="NCBI Taxonomy" id="155892"/>
    <lineage>
        <taxon>Bacteria</taxon>
        <taxon>Pseudomonadati</taxon>
        <taxon>Pseudomonadota</taxon>
        <taxon>Alphaproteobacteria</taxon>
        <taxon>Caulobacterales</taxon>
        <taxon>Caulobacteraceae</taxon>
        <taxon>Caulobacter</taxon>
    </lineage>
</organism>
<dbReference type="InterPro" id="IPR003477">
    <property type="entry name" value="PemK-like"/>
</dbReference>
<proteinExistence type="predicted"/>
<dbReference type="SUPFAM" id="SSF50118">
    <property type="entry name" value="Cell growth inhibitor/plasmid maintenance toxic component"/>
    <property type="match status" value="1"/>
</dbReference>
<dbReference type="Pfam" id="PF02452">
    <property type="entry name" value="PemK_toxin"/>
    <property type="match status" value="1"/>
</dbReference>
<reference evidence="1 2" key="1">
    <citation type="submission" date="2017-03" db="EMBL/GenBank/DDBJ databases">
        <title>Lifting the veil on microbial sulfur biogeochemistry in mining wastewaters.</title>
        <authorList>
            <person name="Kantor R.S."/>
            <person name="Colenbrander Nelson T."/>
            <person name="Marshall S."/>
            <person name="Bennett D."/>
            <person name="Apte S."/>
            <person name="Camacho D."/>
            <person name="Thomas B.C."/>
            <person name="Warren L.A."/>
            <person name="Banfield J.F."/>
        </authorList>
    </citation>
    <scope>NUCLEOTIDE SEQUENCE [LARGE SCALE GENOMIC DNA]</scope>
    <source>
        <strain evidence="1">32-67-7</strain>
    </source>
</reference>
<evidence type="ECO:0000313" key="2">
    <source>
        <dbReference type="Proteomes" id="UP000215616"/>
    </source>
</evidence>
<dbReference type="GO" id="GO:0006402">
    <property type="term" value="P:mRNA catabolic process"/>
    <property type="evidence" value="ECO:0007669"/>
    <property type="project" value="TreeGrafter"/>
</dbReference>
<dbReference type="PANTHER" id="PTHR33988">
    <property type="entry name" value="ENDORIBONUCLEASE MAZF-RELATED"/>
    <property type="match status" value="1"/>
</dbReference>
<gene>
    <name evidence="1" type="ORF">B7Z12_11110</name>
</gene>
<dbReference type="Proteomes" id="UP000215616">
    <property type="component" value="Unassembled WGS sequence"/>
</dbReference>
<evidence type="ECO:0000313" key="1">
    <source>
        <dbReference type="EMBL" id="OYX02926.1"/>
    </source>
</evidence>
<dbReference type="EMBL" id="NCDQ01000165">
    <property type="protein sequence ID" value="OYX02926.1"/>
    <property type="molecule type" value="Genomic_DNA"/>
</dbReference>
<comment type="caution">
    <text evidence="1">The sequence shown here is derived from an EMBL/GenBank/DDBJ whole genome shotgun (WGS) entry which is preliminary data.</text>
</comment>
<dbReference type="GO" id="GO:0016075">
    <property type="term" value="P:rRNA catabolic process"/>
    <property type="evidence" value="ECO:0007669"/>
    <property type="project" value="TreeGrafter"/>
</dbReference>
<dbReference type="InterPro" id="IPR011067">
    <property type="entry name" value="Plasmid_toxin/cell-grow_inhib"/>
</dbReference>
<dbReference type="GO" id="GO:0004521">
    <property type="term" value="F:RNA endonuclease activity"/>
    <property type="evidence" value="ECO:0007669"/>
    <property type="project" value="TreeGrafter"/>
</dbReference>